<gene>
    <name evidence="2" type="ordered locus">Dde_1355</name>
</gene>
<organism evidence="2 3">
    <name type="scientific">Oleidesulfovibrio alaskensis (strain ATCC BAA-1058 / DSM 17464 / G20)</name>
    <name type="common">Desulfovibrio alaskensis</name>
    <dbReference type="NCBI Taxonomy" id="207559"/>
    <lineage>
        <taxon>Bacteria</taxon>
        <taxon>Pseudomonadati</taxon>
        <taxon>Thermodesulfobacteriota</taxon>
        <taxon>Desulfovibrionia</taxon>
        <taxon>Desulfovibrionales</taxon>
        <taxon>Desulfovibrionaceae</taxon>
        <taxon>Oleidesulfovibrio</taxon>
    </lineage>
</organism>
<protein>
    <submittedName>
        <fullName evidence="2">Rhodanese-like protein</fullName>
    </submittedName>
</protein>
<feature type="domain" description="Rhodanese" evidence="1">
    <location>
        <begin position="37"/>
        <end position="137"/>
    </location>
</feature>
<dbReference type="SMART" id="SM00450">
    <property type="entry name" value="RHOD"/>
    <property type="match status" value="1"/>
</dbReference>
<dbReference type="STRING" id="207559.Dde_1355"/>
<name>Q312J0_OLEA2</name>
<dbReference type="HOGENOM" id="CLU_1701398_0_0_7"/>
<dbReference type="RefSeq" id="WP_011367332.1">
    <property type="nucleotide sequence ID" value="NC_007519.1"/>
</dbReference>
<dbReference type="AlphaFoldDB" id="Q312J0"/>
<evidence type="ECO:0000313" key="2">
    <source>
        <dbReference type="EMBL" id="ABB38156.2"/>
    </source>
</evidence>
<reference evidence="2 3" key="1">
    <citation type="journal article" date="2011" name="J. Bacteriol.">
        <title>Complete genome sequence and updated annotation of Desulfovibrio alaskensis G20.</title>
        <authorList>
            <person name="Hauser L.J."/>
            <person name="Land M.L."/>
            <person name="Brown S.D."/>
            <person name="Larimer F."/>
            <person name="Keller K.L."/>
            <person name="Rapp-Giles B.J."/>
            <person name="Price M.N."/>
            <person name="Lin M."/>
            <person name="Bruce D.C."/>
            <person name="Detter J.C."/>
            <person name="Tapia R."/>
            <person name="Han C.S."/>
            <person name="Goodwin L.A."/>
            <person name="Cheng J.F."/>
            <person name="Pitluck S."/>
            <person name="Copeland A."/>
            <person name="Lucas S."/>
            <person name="Nolan M."/>
            <person name="Lapidus A.L."/>
            <person name="Palumbo A.V."/>
            <person name="Wall J.D."/>
        </authorList>
    </citation>
    <scope>NUCLEOTIDE SEQUENCE [LARGE SCALE GENOMIC DNA]</scope>
    <source>
        <strain evidence="3">ATCC BAA 1058 / DSM 17464 / G20</strain>
    </source>
</reference>
<evidence type="ECO:0000259" key="1">
    <source>
        <dbReference type="PROSITE" id="PS50206"/>
    </source>
</evidence>
<proteinExistence type="predicted"/>
<dbReference type="Proteomes" id="UP000002710">
    <property type="component" value="Chromosome"/>
</dbReference>
<dbReference type="InterPro" id="IPR036873">
    <property type="entry name" value="Rhodanese-like_dom_sf"/>
</dbReference>
<dbReference type="KEGG" id="dde:Dde_1355"/>
<dbReference type="Gene3D" id="3.40.250.10">
    <property type="entry name" value="Rhodanese-like domain"/>
    <property type="match status" value="1"/>
</dbReference>
<dbReference type="eggNOG" id="COG0607">
    <property type="taxonomic scope" value="Bacteria"/>
</dbReference>
<dbReference type="CDD" id="cd00158">
    <property type="entry name" value="RHOD"/>
    <property type="match status" value="1"/>
</dbReference>
<keyword evidence="3" id="KW-1185">Reference proteome</keyword>
<sequence>MQEEPAEGGRFPHRQTAAAEMGGYRLVDAQSAHGMLLGGEALFVDVRDALLYRQGHLPSAVCFPLPMTWRARLQHRWKLRKLLCTAECRPVVFYTEGPSCRRSDVAARAAVITGFPAVYRFAGGVQAWVAAGLPLEAGTCPPPLRSFEEHGHDY</sequence>
<dbReference type="EMBL" id="CP000112">
    <property type="protein sequence ID" value="ABB38156.2"/>
    <property type="molecule type" value="Genomic_DNA"/>
</dbReference>
<dbReference type="Pfam" id="PF00581">
    <property type="entry name" value="Rhodanese"/>
    <property type="match status" value="1"/>
</dbReference>
<dbReference type="PROSITE" id="PS50206">
    <property type="entry name" value="RHODANESE_3"/>
    <property type="match status" value="1"/>
</dbReference>
<dbReference type="SUPFAM" id="SSF52821">
    <property type="entry name" value="Rhodanese/Cell cycle control phosphatase"/>
    <property type="match status" value="1"/>
</dbReference>
<accession>Q312J0</accession>
<evidence type="ECO:0000313" key="3">
    <source>
        <dbReference type="Proteomes" id="UP000002710"/>
    </source>
</evidence>
<dbReference type="InterPro" id="IPR001763">
    <property type="entry name" value="Rhodanese-like_dom"/>
</dbReference>